<sequence length="58" mass="6405">MKKRGVAFCNSNSLAKGSLCCLTVIQFNIVFESIVCQKKLPVQHAILNCLITGMSKFQ</sequence>
<protein>
    <submittedName>
        <fullName evidence="1">Uncharacterized protein</fullName>
    </submittedName>
</protein>
<evidence type="ECO:0000313" key="1">
    <source>
        <dbReference type="EMBL" id="MBX15222.1"/>
    </source>
</evidence>
<reference evidence="1" key="1">
    <citation type="submission" date="2018-02" db="EMBL/GenBank/DDBJ databases">
        <title>Rhizophora mucronata_Transcriptome.</title>
        <authorList>
            <person name="Meera S.P."/>
            <person name="Sreeshan A."/>
            <person name="Augustine A."/>
        </authorList>
    </citation>
    <scope>NUCLEOTIDE SEQUENCE</scope>
    <source>
        <tissue evidence="1">Leaf</tissue>
    </source>
</reference>
<dbReference type="AlphaFoldDB" id="A0A2P2LB74"/>
<organism evidence="1">
    <name type="scientific">Rhizophora mucronata</name>
    <name type="common">Asiatic mangrove</name>
    <dbReference type="NCBI Taxonomy" id="61149"/>
    <lineage>
        <taxon>Eukaryota</taxon>
        <taxon>Viridiplantae</taxon>
        <taxon>Streptophyta</taxon>
        <taxon>Embryophyta</taxon>
        <taxon>Tracheophyta</taxon>
        <taxon>Spermatophyta</taxon>
        <taxon>Magnoliopsida</taxon>
        <taxon>eudicotyledons</taxon>
        <taxon>Gunneridae</taxon>
        <taxon>Pentapetalae</taxon>
        <taxon>rosids</taxon>
        <taxon>fabids</taxon>
        <taxon>Malpighiales</taxon>
        <taxon>Rhizophoraceae</taxon>
        <taxon>Rhizophora</taxon>
    </lineage>
</organism>
<accession>A0A2P2LB74</accession>
<dbReference type="EMBL" id="GGEC01034738">
    <property type="protein sequence ID" value="MBX15222.1"/>
    <property type="molecule type" value="Transcribed_RNA"/>
</dbReference>
<proteinExistence type="predicted"/>
<name>A0A2P2LB74_RHIMU</name>